<name>A0A2Z5G5I0_9BACT</name>
<dbReference type="KEGG" id="abas:ACPOL_4746"/>
<sequence length="83" mass="9163">MLIAFSPAGKMEACFGDPNGPASLLKSRVLPPLWHGVRWTFAVQEVVGVSVIEARPYSEPLPKAEVVLLDLLLPPDWAPERWV</sequence>
<evidence type="ECO:0000313" key="1">
    <source>
        <dbReference type="EMBL" id="AXC14014.1"/>
    </source>
</evidence>
<dbReference type="EMBL" id="CP030840">
    <property type="protein sequence ID" value="AXC14014.1"/>
    <property type="molecule type" value="Genomic_DNA"/>
</dbReference>
<reference evidence="1 2" key="1">
    <citation type="journal article" date="2018" name="Front. Microbiol.">
        <title>Hydrolytic Capabilities as a Key to Environmental Success: Chitinolytic and Cellulolytic Acidobacteria From Acidic Sub-arctic Soils and Boreal Peatlands.</title>
        <authorList>
            <person name="Belova S.E."/>
            <person name="Ravin N.V."/>
            <person name="Pankratov T.A."/>
            <person name="Rakitin A.L."/>
            <person name="Ivanova A.A."/>
            <person name="Beletsky A.V."/>
            <person name="Mardanov A.V."/>
            <person name="Sinninghe Damste J.S."/>
            <person name="Dedysh S.N."/>
        </authorList>
    </citation>
    <scope>NUCLEOTIDE SEQUENCE [LARGE SCALE GENOMIC DNA]</scope>
    <source>
        <strain evidence="1 2">SBC82</strain>
    </source>
</reference>
<dbReference type="Proteomes" id="UP000253606">
    <property type="component" value="Chromosome"/>
</dbReference>
<proteinExistence type="predicted"/>
<organism evidence="1 2">
    <name type="scientific">Acidisarcina polymorpha</name>
    <dbReference type="NCBI Taxonomy" id="2211140"/>
    <lineage>
        <taxon>Bacteria</taxon>
        <taxon>Pseudomonadati</taxon>
        <taxon>Acidobacteriota</taxon>
        <taxon>Terriglobia</taxon>
        <taxon>Terriglobales</taxon>
        <taxon>Acidobacteriaceae</taxon>
        <taxon>Acidisarcina</taxon>
    </lineage>
</organism>
<keyword evidence="2" id="KW-1185">Reference proteome</keyword>
<dbReference type="AlphaFoldDB" id="A0A2Z5G5I0"/>
<protein>
    <submittedName>
        <fullName evidence="1">Uncharacterized protein</fullName>
    </submittedName>
</protein>
<gene>
    <name evidence="1" type="ORF">ACPOL_4746</name>
</gene>
<evidence type="ECO:0000313" key="2">
    <source>
        <dbReference type="Proteomes" id="UP000253606"/>
    </source>
</evidence>
<accession>A0A2Z5G5I0</accession>